<organism evidence="4 5">
    <name type="scientific">Brassica napus</name>
    <name type="common">Rape</name>
    <dbReference type="NCBI Taxonomy" id="3708"/>
    <lineage>
        <taxon>Eukaryota</taxon>
        <taxon>Viridiplantae</taxon>
        <taxon>Streptophyta</taxon>
        <taxon>Embryophyta</taxon>
        <taxon>Tracheophyta</taxon>
        <taxon>Spermatophyta</taxon>
        <taxon>Magnoliopsida</taxon>
        <taxon>eudicotyledons</taxon>
        <taxon>Gunneridae</taxon>
        <taxon>Pentapetalae</taxon>
        <taxon>rosids</taxon>
        <taxon>malvids</taxon>
        <taxon>Brassicales</taxon>
        <taxon>Brassicaceae</taxon>
        <taxon>Brassiceae</taxon>
        <taxon>Brassica</taxon>
    </lineage>
</organism>
<evidence type="ECO:0000313" key="5">
    <source>
        <dbReference type="Proteomes" id="UP000824890"/>
    </source>
</evidence>
<evidence type="ECO:0000256" key="1">
    <source>
        <dbReference type="ARBA" id="ARBA00001946"/>
    </source>
</evidence>
<evidence type="ECO:0000313" key="4">
    <source>
        <dbReference type="EMBL" id="KAH0897577.1"/>
    </source>
</evidence>
<gene>
    <name evidence="4" type="ORF">HID58_047145</name>
</gene>
<sequence>MKTYSYMEESQCDGIGGHHKLKTRVINSNCNPVWNEQLTLSIKHLDDPIRLLSHVYYNGLPEKPVTAFLSSPTIYTTQHIKTDSREMTKWSFLRSPSDGVKIYMQSRGSVQEGPTVWLKRAASLGTMGKVKQDTILRLKNGERGEMEIMLEWTDGTLNVVVKDSERQRLTYSDDSYIMMTSHLPYTRNGLKFFTKRGGLTFSEVEKILCDLAALKYANRQSKVALTLSTLDKLFKRESITMILLSKDLRQESSFIRSPCFNIVVNAGNGSGGFFTWDVLDKLGSDTFCSLYLNPDWITDIGSTVVTNAITSMGLTRFITERGGRHCLYRKRDRQRIIMETSRHGAVTENHYLDDAAYIVVKIMIEMVRMRLAGSNECIDSLIKDLKEPLEALGLRMNILSKPRDAIGKGIEAIATFSQYIEEVKLKGWELDSCGECWVIEGCIMDSNDHQSAIDAHMYRVKRVGNSMGGCTVHIRQSIHIPNIALSMQSMLSGGCLFMTRLFRDLFSESGGMARFLDISDFRQLHWNSTLRLFR</sequence>
<dbReference type="SUPFAM" id="SSF49562">
    <property type="entry name" value="C2 domain (Calcium/lipid-binding domain, CaLB)"/>
    <property type="match status" value="1"/>
</dbReference>
<dbReference type="PANTHER" id="PTHR42946">
    <property type="entry name" value="PHOSPHOHEXOSE MUTASE"/>
    <property type="match status" value="1"/>
</dbReference>
<dbReference type="Pfam" id="PF00168">
    <property type="entry name" value="C2"/>
    <property type="match status" value="1"/>
</dbReference>
<evidence type="ECO:0000259" key="3">
    <source>
        <dbReference type="PROSITE" id="PS50004"/>
    </source>
</evidence>
<comment type="caution">
    <text evidence="4">The sequence shown here is derived from an EMBL/GenBank/DDBJ whole genome shotgun (WGS) entry which is preliminary data.</text>
</comment>
<dbReference type="InterPro" id="IPR035892">
    <property type="entry name" value="C2_domain_sf"/>
</dbReference>
<keyword evidence="5" id="KW-1185">Reference proteome</keyword>
<dbReference type="Proteomes" id="UP000824890">
    <property type="component" value="Unassembled WGS sequence"/>
</dbReference>
<evidence type="ECO:0000256" key="2">
    <source>
        <dbReference type="ARBA" id="ARBA00022553"/>
    </source>
</evidence>
<keyword evidence="2" id="KW-0597">Phosphoprotein</keyword>
<dbReference type="EMBL" id="JAGKQM010000012">
    <property type="protein sequence ID" value="KAH0897577.1"/>
    <property type="molecule type" value="Genomic_DNA"/>
</dbReference>
<reference evidence="4 5" key="1">
    <citation type="submission" date="2021-05" db="EMBL/GenBank/DDBJ databases">
        <title>Genome Assembly of Synthetic Allotetraploid Brassica napus Reveals Homoeologous Exchanges between Subgenomes.</title>
        <authorList>
            <person name="Davis J.T."/>
        </authorList>
    </citation>
    <scope>NUCLEOTIDE SEQUENCE [LARGE SCALE GENOMIC DNA]</scope>
    <source>
        <strain evidence="5">cv. Da-Ae</strain>
        <tissue evidence="4">Seedling</tissue>
    </source>
</reference>
<dbReference type="InterPro" id="IPR050060">
    <property type="entry name" value="Phosphoglucosamine_mutase"/>
</dbReference>
<accession>A0ABQ8AZ69</accession>
<comment type="cofactor">
    <cofactor evidence="1">
        <name>Mg(2+)</name>
        <dbReference type="ChEBI" id="CHEBI:18420"/>
    </cofactor>
</comment>
<dbReference type="Gene3D" id="2.60.40.150">
    <property type="entry name" value="C2 domain"/>
    <property type="match status" value="1"/>
</dbReference>
<dbReference type="PROSITE" id="PS50004">
    <property type="entry name" value="C2"/>
    <property type="match status" value="1"/>
</dbReference>
<dbReference type="Gene3D" id="3.40.120.10">
    <property type="entry name" value="Alpha-D-Glucose-1,6-Bisphosphate, subunit A, domain 3"/>
    <property type="match status" value="1"/>
</dbReference>
<proteinExistence type="predicted"/>
<name>A0ABQ8AZ69_BRANA</name>
<feature type="domain" description="C2" evidence="3">
    <location>
        <begin position="1"/>
        <end position="91"/>
    </location>
</feature>
<dbReference type="PANTHER" id="PTHR42946:SF2">
    <property type="entry name" value="PHOSPHOGLUCOMUTASE (ALPHA-D-GLUCOSE-1,6-BISPHOSPHATE-DEPENDENT)"/>
    <property type="match status" value="1"/>
</dbReference>
<protein>
    <recommendedName>
        <fullName evidence="3">C2 domain-containing protein</fullName>
    </recommendedName>
</protein>
<dbReference type="InterPro" id="IPR000008">
    <property type="entry name" value="C2_dom"/>
</dbReference>